<evidence type="ECO:0000256" key="4">
    <source>
        <dbReference type="ARBA" id="ARBA00023125"/>
    </source>
</evidence>
<dbReference type="GO" id="GO:0008270">
    <property type="term" value="F:zinc ion binding"/>
    <property type="evidence" value="ECO:0007669"/>
    <property type="project" value="UniProtKB-KW"/>
</dbReference>
<feature type="domain" description="THAP-type" evidence="7">
    <location>
        <begin position="1"/>
        <end position="96"/>
    </location>
</feature>
<keyword evidence="2 5" id="KW-0863">Zinc-finger</keyword>
<dbReference type="EnsemblMetazoa" id="XM_028283556.2">
    <property type="protein sequence ID" value="XP_028139357.1"/>
    <property type="gene ID" value="LOC114333628"/>
</dbReference>
<dbReference type="Proteomes" id="UP001652700">
    <property type="component" value="Unplaced"/>
</dbReference>
<dbReference type="Gene3D" id="6.20.210.20">
    <property type="entry name" value="THAP domain"/>
    <property type="match status" value="1"/>
</dbReference>
<evidence type="ECO:0000313" key="11">
    <source>
        <dbReference type="RefSeq" id="XP_028139358.1"/>
    </source>
</evidence>
<keyword evidence="3" id="KW-0862">Zinc</keyword>
<name>A0A6P7FX27_DIAVI</name>
<evidence type="ECO:0000259" key="7">
    <source>
        <dbReference type="PROSITE" id="PS50950"/>
    </source>
</evidence>
<evidence type="ECO:0000256" key="2">
    <source>
        <dbReference type="ARBA" id="ARBA00022771"/>
    </source>
</evidence>
<dbReference type="PANTHER" id="PTHR46600:SF11">
    <property type="entry name" value="THAP DOMAIN-CONTAINING PROTEIN 10"/>
    <property type="match status" value="1"/>
</dbReference>
<evidence type="ECO:0000256" key="1">
    <source>
        <dbReference type="ARBA" id="ARBA00022723"/>
    </source>
</evidence>
<evidence type="ECO:0000256" key="3">
    <source>
        <dbReference type="ARBA" id="ARBA00022833"/>
    </source>
</evidence>
<dbReference type="EnsemblMetazoa" id="XM_028283557.2">
    <property type="protein sequence ID" value="XP_028139358.1"/>
    <property type="gene ID" value="LOC114333628"/>
</dbReference>
<dbReference type="RefSeq" id="XP_028139357.1">
    <property type="nucleotide sequence ID" value="XM_028283556.1"/>
</dbReference>
<dbReference type="OrthoDB" id="10258744at2759"/>
<keyword evidence="1" id="KW-0479">Metal-binding</keyword>
<feature type="coiled-coil region" evidence="6">
    <location>
        <begin position="146"/>
        <end position="173"/>
    </location>
</feature>
<dbReference type="GeneID" id="114333628"/>
<dbReference type="InterPro" id="IPR038441">
    <property type="entry name" value="THAP_Znf_sf"/>
</dbReference>
<dbReference type="InterPro" id="IPR006612">
    <property type="entry name" value="THAP_Znf"/>
</dbReference>
<reference evidence="10 11" key="1">
    <citation type="submission" date="2025-04" db="UniProtKB">
        <authorList>
            <consortium name="RefSeq"/>
        </authorList>
    </citation>
    <scope>IDENTIFICATION</scope>
    <source>
        <tissue evidence="10 11">Whole insect</tissue>
    </source>
</reference>
<dbReference type="PANTHER" id="PTHR46600">
    <property type="entry name" value="THAP DOMAIN-CONTAINING"/>
    <property type="match status" value="1"/>
</dbReference>
<dbReference type="SUPFAM" id="SSF57716">
    <property type="entry name" value="Glucocorticoid receptor-like (DNA-binding domain)"/>
    <property type="match status" value="1"/>
</dbReference>
<gene>
    <name evidence="10 11" type="primary">LOC114333628</name>
</gene>
<evidence type="ECO:0000313" key="10">
    <source>
        <dbReference type="RefSeq" id="XP_028139357.1"/>
    </source>
</evidence>
<sequence length="207" mass="23899">MPGVSCSVAICKNNFYKKKKSADADQQIAFFTFPKNKKLEKIWIMRCRRKDEIKTKTARVCSNHFKKDDFVDDLYARVMGTRPKLKLKDGAIPSENLKYLGDVSKQTTARSGKRVAMKTQKAIVEDPLEVHSPVSDVSSTSIESDEDILQRKYEDLLKENKRLKQKLEENEQELCTTRTKILELNKISNKKILIVNKRRKIILHVGL</sequence>
<evidence type="ECO:0000256" key="5">
    <source>
        <dbReference type="PROSITE-ProRule" id="PRU00309"/>
    </source>
</evidence>
<dbReference type="AlphaFoldDB" id="A0A6P7FX27"/>
<dbReference type="GO" id="GO:0043565">
    <property type="term" value="F:sequence-specific DNA binding"/>
    <property type="evidence" value="ECO:0007669"/>
    <property type="project" value="InterPro"/>
</dbReference>
<dbReference type="SMART" id="SM00980">
    <property type="entry name" value="THAP"/>
    <property type="match status" value="1"/>
</dbReference>
<reference evidence="8" key="2">
    <citation type="submission" date="2025-05" db="UniProtKB">
        <authorList>
            <consortium name="EnsemblMetazoa"/>
        </authorList>
    </citation>
    <scope>IDENTIFICATION</scope>
</reference>
<proteinExistence type="predicted"/>
<evidence type="ECO:0000313" key="8">
    <source>
        <dbReference type="EnsemblMetazoa" id="XP_028139357.1"/>
    </source>
</evidence>
<dbReference type="SMART" id="SM00692">
    <property type="entry name" value="DM3"/>
    <property type="match status" value="1"/>
</dbReference>
<dbReference type="PROSITE" id="PS50950">
    <property type="entry name" value="ZF_THAP"/>
    <property type="match status" value="1"/>
</dbReference>
<evidence type="ECO:0000313" key="9">
    <source>
        <dbReference type="Proteomes" id="UP001652700"/>
    </source>
</evidence>
<keyword evidence="4 5" id="KW-0238">DNA-binding</keyword>
<evidence type="ECO:0000256" key="6">
    <source>
        <dbReference type="SAM" id="Coils"/>
    </source>
</evidence>
<accession>A0A6P7FX27</accession>
<dbReference type="Pfam" id="PF05485">
    <property type="entry name" value="THAP"/>
    <property type="match status" value="1"/>
</dbReference>
<dbReference type="InterPro" id="IPR026516">
    <property type="entry name" value="THAP1/10"/>
</dbReference>
<keyword evidence="9" id="KW-1185">Reference proteome</keyword>
<organism evidence="10">
    <name type="scientific">Diabrotica virgifera virgifera</name>
    <name type="common">western corn rootworm</name>
    <dbReference type="NCBI Taxonomy" id="50390"/>
    <lineage>
        <taxon>Eukaryota</taxon>
        <taxon>Metazoa</taxon>
        <taxon>Ecdysozoa</taxon>
        <taxon>Arthropoda</taxon>
        <taxon>Hexapoda</taxon>
        <taxon>Insecta</taxon>
        <taxon>Pterygota</taxon>
        <taxon>Neoptera</taxon>
        <taxon>Endopterygota</taxon>
        <taxon>Coleoptera</taxon>
        <taxon>Polyphaga</taxon>
        <taxon>Cucujiformia</taxon>
        <taxon>Chrysomeloidea</taxon>
        <taxon>Chrysomelidae</taxon>
        <taxon>Galerucinae</taxon>
        <taxon>Diabroticina</taxon>
        <taxon>Diabroticites</taxon>
        <taxon>Diabrotica</taxon>
    </lineage>
</organism>
<protein>
    <submittedName>
        <fullName evidence="10 11">Uncharacterized protein LOC114333628 isoform X3</fullName>
    </submittedName>
</protein>
<keyword evidence="6" id="KW-0175">Coiled coil</keyword>
<dbReference type="RefSeq" id="XP_028139358.1">
    <property type="nucleotide sequence ID" value="XM_028283557.1"/>
</dbReference>